<organism evidence="9 10">
    <name type="scientific">Desulfonatronum thiosulfatophilum</name>
    <dbReference type="NCBI Taxonomy" id="617002"/>
    <lineage>
        <taxon>Bacteria</taxon>
        <taxon>Pseudomonadati</taxon>
        <taxon>Thermodesulfobacteriota</taxon>
        <taxon>Desulfovibrionia</taxon>
        <taxon>Desulfovibrionales</taxon>
        <taxon>Desulfonatronaceae</taxon>
        <taxon>Desulfonatronum</taxon>
    </lineage>
</organism>
<evidence type="ECO:0000313" key="10">
    <source>
        <dbReference type="Proteomes" id="UP000198771"/>
    </source>
</evidence>
<dbReference type="PANTHER" id="PTHR43374">
    <property type="entry name" value="FLAVIN PRENYLTRANSFERASE"/>
    <property type="match status" value="1"/>
</dbReference>
<sequence>MSTPLPKRIVLAVTGASGMAYAETLAGYLQNYCELHLIVSQAGWLVWNQELGLPQENLLNKAHCSYSQDDLAAPPASGSWQHQGMVVCPCSMASLAAIANGLGSNLIHRAADVTLKERRRLVLVARETPLNTVHLENMLAATRAGAVIMPASPGFYHRPRTLQELVDQLAGRILDALGIEHDLTRRWGE</sequence>
<dbReference type="AlphaFoldDB" id="A0A1G6EU96"/>
<proteinExistence type="inferred from homology"/>
<keyword evidence="3 7" id="KW-0288">FMN</keyword>
<gene>
    <name evidence="7" type="primary">ubiX</name>
    <name evidence="9" type="ORF">SAMN05660653_03164</name>
</gene>
<feature type="domain" description="Flavoprotein" evidence="8">
    <location>
        <begin position="7"/>
        <end position="177"/>
    </location>
</feature>
<dbReference type="InterPro" id="IPR036551">
    <property type="entry name" value="Flavin_trans-like"/>
</dbReference>
<dbReference type="EMBL" id="FMXO01000023">
    <property type="protein sequence ID" value="SDB61044.1"/>
    <property type="molecule type" value="Genomic_DNA"/>
</dbReference>
<evidence type="ECO:0000313" key="9">
    <source>
        <dbReference type="EMBL" id="SDB61044.1"/>
    </source>
</evidence>
<evidence type="ECO:0000256" key="4">
    <source>
        <dbReference type="ARBA" id="ARBA00022679"/>
    </source>
</evidence>
<dbReference type="SUPFAM" id="SSF52507">
    <property type="entry name" value="Homo-oligomeric flavin-containing Cys decarboxylases, HFCD"/>
    <property type="match status" value="1"/>
</dbReference>
<evidence type="ECO:0000256" key="6">
    <source>
        <dbReference type="ARBA" id="ARBA00060793"/>
    </source>
</evidence>
<feature type="binding site" evidence="7">
    <location>
        <position position="40"/>
    </location>
    <ligand>
        <name>FMN</name>
        <dbReference type="ChEBI" id="CHEBI:58210"/>
    </ligand>
</feature>
<dbReference type="GO" id="GO:0016831">
    <property type="term" value="F:carboxy-lyase activity"/>
    <property type="evidence" value="ECO:0007669"/>
    <property type="project" value="TreeGrafter"/>
</dbReference>
<dbReference type="GO" id="GO:0106141">
    <property type="term" value="F:flavin prenyltransferase activity"/>
    <property type="evidence" value="ECO:0007669"/>
    <property type="project" value="UniProtKB-EC"/>
</dbReference>
<name>A0A1G6EU96_9BACT</name>
<dbReference type="HAMAP" id="MF_01984">
    <property type="entry name" value="ubiX_pad"/>
    <property type="match status" value="1"/>
</dbReference>
<comment type="similarity">
    <text evidence="6 7">Belongs to the UbiX/PAD1 family.</text>
</comment>
<dbReference type="NCBIfam" id="TIGR00421">
    <property type="entry name" value="ubiX_pad"/>
    <property type="match status" value="1"/>
</dbReference>
<feature type="binding site" evidence="7">
    <location>
        <begin position="91"/>
        <end position="94"/>
    </location>
    <ligand>
        <name>FMN</name>
        <dbReference type="ChEBI" id="CHEBI:58210"/>
    </ligand>
</feature>
<keyword evidence="4 7" id="KW-0808">Transferase</keyword>
<keyword evidence="1 7" id="KW-0637">Prenyltransferase</keyword>
<dbReference type="NCBIfam" id="NF004685">
    <property type="entry name" value="PRK06029.1"/>
    <property type="match status" value="1"/>
</dbReference>
<dbReference type="Pfam" id="PF02441">
    <property type="entry name" value="Flavoprotein"/>
    <property type="match status" value="1"/>
</dbReference>
<reference evidence="9 10" key="1">
    <citation type="submission" date="2016-10" db="EMBL/GenBank/DDBJ databases">
        <authorList>
            <person name="de Groot N.N."/>
        </authorList>
    </citation>
    <scope>NUCLEOTIDE SEQUENCE [LARGE SCALE GENOMIC DNA]</scope>
    <source>
        <strain evidence="9 10">ASO4-2</strain>
    </source>
</reference>
<evidence type="ECO:0000259" key="8">
    <source>
        <dbReference type="Pfam" id="PF02441"/>
    </source>
</evidence>
<comment type="function">
    <text evidence="7">Flavin prenyltransferase that catalyzes the synthesis of the prenylated FMN cofactor (prenyl-FMN) for 4-hydroxy-3-polyprenylbenzoic acid decarboxylase UbiD. The prenyltransferase is metal-independent and links a dimethylallyl moiety from dimethylallyl monophosphate (DMAP) to the flavin N5 and C6 atoms of FMN.</text>
</comment>
<dbReference type="RefSeq" id="WP_092123846.1">
    <property type="nucleotide sequence ID" value="NZ_FMXO01000023.1"/>
</dbReference>
<feature type="binding site" evidence="7">
    <location>
        <position position="172"/>
    </location>
    <ligand>
        <name>dimethylallyl phosphate</name>
        <dbReference type="ChEBI" id="CHEBI:88052"/>
    </ligand>
</feature>
<dbReference type="STRING" id="617002.SAMN05660653_03164"/>
<evidence type="ECO:0000256" key="7">
    <source>
        <dbReference type="HAMAP-Rule" id="MF_01984"/>
    </source>
</evidence>
<protein>
    <recommendedName>
        <fullName evidence="7">Flavin prenyltransferase UbiX</fullName>
        <ecNumber evidence="7">2.5.1.129</ecNumber>
    </recommendedName>
</protein>
<dbReference type="Gene3D" id="3.40.50.1950">
    <property type="entry name" value="Flavin prenyltransferase-like"/>
    <property type="match status" value="1"/>
</dbReference>
<dbReference type="InterPro" id="IPR004507">
    <property type="entry name" value="UbiX-like"/>
</dbReference>
<dbReference type="Proteomes" id="UP000198771">
    <property type="component" value="Unassembled WGS sequence"/>
</dbReference>
<keyword evidence="2 7" id="KW-0285">Flavoprotein</keyword>
<dbReference type="PANTHER" id="PTHR43374:SF1">
    <property type="entry name" value="FLAVIN PRENYLTRANSFERASE PAD1, MITOCHONDRIAL"/>
    <property type="match status" value="1"/>
</dbReference>
<evidence type="ECO:0000256" key="2">
    <source>
        <dbReference type="ARBA" id="ARBA00022630"/>
    </source>
</evidence>
<evidence type="ECO:0000256" key="3">
    <source>
        <dbReference type="ARBA" id="ARBA00022643"/>
    </source>
</evidence>
<dbReference type="InterPro" id="IPR003382">
    <property type="entry name" value="Flavoprotein"/>
</dbReference>
<dbReference type="OrthoDB" id="9781577at2"/>
<keyword evidence="10" id="KW-1185">Reference proteome</keyword>
<feature type="binding site" evidence="7">
    <location>
        <begin position="15"/>
        <end position="17"/>
    </location>
    <ligand>
        <name>FMN</name>
        <dbReference type="ChEBI" id="CHEBI:58210"/>
    </ligand>
</feature>
<feature type="binding site" evidence="7">
    <location>
        <position position="156"/>
    </location>
    <ligand>
        <name>dimethylallyl phosphate</name>
        <dbReference type="ChEBI" id="CHEBI:88052"/>
    </ligand>
</feature>
<feature type="binding site" evidence="7">
    <location>
        <position position="126"/>
    </location>
    <ligand>
        <name>FMN</name>
        <dbReference type="ChEBI" id="CHEBI:58210"/>
    </ligand>
</feature>
<evidence type="ECO:0000256" key="1">
    <source>
        <dbReference type="ARBA" id="ARBA00022602"/>
    </source>
</evidence>
<comment type="catalytic activity">
    <reaction evidence="5 7">
        <text>dimethylallyl phosphate + FMNH2 = prenylated FMNH2 + phosphate</text>
        <dbReference type="Rhea" id="RHEA:37743"/>
        <dbReference type="ChEBI" id="CHEBI:43474"/>
        <dbReference type="ChEBI" id="CHEBI:57618"/>
        <dbReference type="ChEBI" id="CHEBI:87467"/>
        <dbReference type="ChEBI" id="CHEBI:88052"/>
        <dbReference type="EC" id="2.5.1.129"/>
    </reaction>
</comment>
<comment type="caution">
    <text evidence="7">Lacks conserved residue(s) required for the propagation of feature annotation.</text>
</comment>
<evidence type="ECO:0000256" key="5">
    <source>
        <dbReference type="ARBA" id="ARBA00050612"/>
    </source>
</evidence>
<accession>A0A1G6EU96</accession>
<dbReference type="EC" id="2.5.1.129" evidence="7"/>
<dbReference type="FunFam" id="3.40.50.1950:FF:000001">
    <property type="entry name" value="Flavin prenyltransferase UbiX"/>
    <property type="match status" value="1"/>
</dbReference>